<dbReference type="Proteomes" id="UP000321532">
    <property type="component" value="Unassembled WGS sequence"/>
</dbReference>
<organism evidence="1 2">
    <name type="scientific">Adhaeribacter aerolatus</name>
    <dbReference type="NCBI Taxonomy" id="670289"/>
    <lineage>
        <taxon>Bacteria</taxon>
        <taxon>Pseudomonadati</taxon>
        <taxon>Bacteroidota</taxon>
        <taxon>Cytophagia</taxon>
        <taxon>Cytophagales</taxon>
        <taxon>Hymenobacteraceae</taxon>
        <taxon>Adhaeribacter</taxon>
    </lineage>
</organism>
<evidence type="ECO:0000313" key="2">
    <source>
        <dbReference type="Proteomes" id="UP000321532"/>
    </source>
</evidence>
<evidence type="ECO:0000313" key="1">
    <source>
        <dbReference type="EMBL" id="GEO05991.1"/>
    </source>
</evidence>
<name>A0A512B207_9BACT</name>
<evidence type="ECO:0008006" key="3">
    <source>
        <dbReference type="Google" id="ProtNLM"/>
    </source>
</evidence>
<accession>A0A512B207</accession>
<dbReference type="EMBL" id="BJYS01000029">
    <property type="protein sequence ID" value="GEO05991.1"/>
    <property type="molecule type" value="Genomic_DNA"/>
</dbReference>
<sequence length="145" mass="17309">MKIAIHTPVNQDYLSVFRKFDQKLFLQLAPPFPGFKLLRFDGSQPGDRVAVQLNFWLFRQTWTSVITESKTTAQQAYFIDQGQQLPWPLKFWRHQHLIKSNPAGGAIISDLIQYRTAFRLFDLLIYPFMLAQFSYRKPIYRRYFR</sequence>
<protein>
    <recommendedName>
        <fullName evidence="3">Ligand-binding SRPBCC domain-containing protein</fullName>
    </recommendedName>
</protein>
<dbReference type="InterPro" id="IPR023393">
    <property type="entry name" value="START-like_dom_sf"/>
</dbReference>
<gene>
    <name evidence="1" type="ORF">AAE02nite_36550</name>
</gene>
<comment type="caution">
    <text evidence="1">The sequence shown here is derived from an EMBL/GenBank/DDBJ whole genome shotgun (WGS) entry which is preliminary data.</text>
</comment>
<reference evidence="1 2" key="1">
    <citation type="submission" date="2019-07" db="EMBL/GenBank/DDBJ databases">
        <title>Whole genome shotgun sequence of Adhaeribacter aerolatus NBRC 106133.</title>
        <authorList>
            <person name="Hosoyama A."/>
            <person name="Uohara A."/>
            <person name="Ohji S."/>
            <person name="Ichikawa N."/>
        </authorList>
    </citation>
    <scope>NUCLEOTIDE SEQUENCE [LARGE SCALE GENOMIC DNA]</scope>
    <source>
        <strain evidence="1 2">NBRC 106133</strain>
    </source>
</reference>
<dbReference type="RefSeq" id="WP_146901139.1">
    <property type="nucleotide sequence ID" value="NZ_BJYS01000029.1"/>
</dbReference>
<proteinExistence type="predicted"/>
<dbReference type="OrthoDB" id="838246at2"/>
<dbReference type="Gene3D" id="3.30.530.20">
    <property type="match status" value="1"/>
</dbReference>
<keyword evidence="2" id="KW-1185">Reference proteome</keyword>
<dbReference type="AlphaFoldDB" id="A0A512B207"/>